<sequence length="38" mass="4041">MALPLATDPTLLHDDLGRTVPPYALPQRPVPGTDSWAG</sequence>
<proteinExistence type="predicted"/>
<dbReference type="AlphaFoldDB" id="A0A4R7CAA4"/>
<evidence type="ECO:0000313" key="3">
    <source>
        <dbReference type="Proteomes" id="UP000295122"/>
    </source>
</evidence>
<comment type="caution">
    <text evidence="2">The sequence shown here is derived from an EMBL/GenBank/DDBJ whole genome shotgun (WGS) entry which is preliminary data.</text>
</comment>
<evidence type="ECO:0000313" key="2">
    <source>
        <dbReference type="EMBL" id="TDR93906.1"/>
    </source>
</evidence>
<keyword evidence="3" id="KW-1185">Reference proteome</keyword>
<gene>
    <name evidence="2" type="ORF">EV668_1175</name>
</gene>
<organism evidence="2 3">
    <name type="scientific">Enterovirga rhinocerotis</name>
    <dbReference type="NCBI Taxonomy" id="1339210"/>
    <lineage>
        <taxon>Bacteria</taxon>
        <taxon>Pseudomonadati</taxon>
        <taxon>Pseudomonadota</taxon>
        <taxon>Alphaproteobacteria</taxon>
        <taxon>Hyphomicrobiales</taxon>
        <taxon>Methylobacteriaceae</taxon>
        <taxon>Enterovirga</taxon>
    </lineage>
</organism>
<dbReference type="EMBL" id="SNZR01000011">
    <property type="protein sequence ID" value="TDR93906.1"/>
    <property type="molecule type" value="Genomic_DNA"/>
</dbReference>
<evidence type="ECO:0000256" key="1">
    <source>
        <dbReference type="SAM" id="MobiDB-lite"/>
    </source>
</evidence>
<protein>
    <submittedName>
        <fullName evidence="2">Uncharacterized protein</fullName>
    </submittedName>
</protein>
<dbReference type="Proteomes" id="UP000295122">
    <property type="component" value="Unassembled WGS sequence"/>
</dbReference>
<accession>A0A4R7CAA4</accession>
<feature type="region of interest" description="Disordered" evidence="1">
    <location>
        <begin position="1"/>
        <end position="38"/>
    </location>
</feature>
<reference evidence="2 3" key="1">
    <citation type="submission" date="2019-03" db="EMBL/GenBank/DDBJ databases">
        <title>Genomic Encyclopedia of Type Strains, Phase IV (KMG-IV): sequencing the most valuable type-strain genomes for metagenomic binning, comparative biology and taxonomic classification.</title>
        <authorList>
            <person name="Goeker M."/>
        </authorList>
    </citation>
    <scope>NUCLEOTIDE SEQUENCE [LARGE SCALE GENOMIC DNA]</scope>
    <source>
        <strain evidence="2 3">DSM 25903</strain>
    </source>
</reference>
<name>A0A4R7CAA4_9HYPH</name>